<reference evidence="9 10" key="1">
    <citation type="submission" date="2020-04" db="EMBL/GenBank/DDBJ databases">
        <authorList>
            <person name="De Canck E."/>
        </authorList>
    </citation>
    <scope>NUCLEOTIDE SEQUENCE [LARGE SCALE GENOMIC DNA]</scope>
    <source>
        <strain evidence="9 10">LMG 28614</strain>
    </source>
</reference>
<keyword evidence="6" id="KW-0411">Iron-sulfur</keyword>
<dbReference type="SUPFAM" id="SSF102114">
    <property type="entry name" value="Radical SAM enzymes"/>
    <property type="match status" value="1"/>
</dbReference>
<dbReference type="Pfam" id="PF04055">
    <property type="entry name" value="Radical_SAM"/>
    <property type="match status" value="1"/>
</dbReference>
<accession>A0A6S7BJH9</accession>
<dbReference type="GO" id="GO:0003824">
    <property type="term" value="F:catalytic activity"/>
    <property type="evidence" value="ECO:0007669"/>
    <property type="project" value="InterPro"/>
</dbReference>
<evidence type="ECO:0000259" key="7">
    <source>
        <dbReference type="PROSITE" id="PS51332"/>
    </source>
</evidence>
<evidence type="ECO:0000313" key="10">
    <source>
        <dbReference type="Proteomes" id="UP000494365"/>
    </source>
</evidence>
<proteinExistence type="predicted"/>
<keyword evidence="3" id="KW-0949">S-adenosyl-L-methionine</keyword>
<name>A0A6S7BJH9_9BURK</name>
<keyword evidence="2" id="KW-0963">Cytoplasm</keyword>
<dbReference type="SFLD" id="SFLDG01082">
    <property type="entry name" value="B12-binding_domain_containing"/>
    <property type="match status" value="1"/>
</dbReference>
<dbReference type="GO" id="GO:0051536">
    <property type="term" value="F:iron-sulfur cluster binding"/>
    <property type="evidence" value="ECO:0007669"/>
    <property type="project" value="UniProtKB-KW"/>
</dbReference>
<keyword evidence="4" id="KW-0479">Metal-binding</keyword>
<dbReference type="GO" id="GO:0005829">
    <property type="term" value="C:cytosol"/>
    <property type="evidence" value="ECO:0007669"/>
    <property type="project" value="TreeGrafter"/>
</dbReference>
<dbReference type="CDD" id="cd01335">
    <property type="entry name" value="Radical_SAM"/>
    <property type="match status" value="1"/>
</dbReference>
<dbReference type="PROSITE" id="PS51918">
    <property type="entry name" value="RADICAL_SAM"/>
    <property type="match status" value="1"/>
</dbReference>
<dbReference type="EMBL" id="CADIKK010000033">
    <property type="protein sequence ID" value="CAB3802422.1"/>
    <property type="molecule type" value="Genomic_DNA"/>
</dbReference>
<keyword evidence="10" id="KW-1185">Reference proteome</keyword>
<evidence type="ECO:0000256" key="2">
    <source>
        <dbReference type="ARBA" id="ARBA00022490"/>
    </source>
</evidence>
<comment type="cofactor">
    <cofactor evidence="1">
        <name>[4Fe-4S] cluster</name>
        <dbReference type="ChEBI" id="CHEBI:49883"/>
    </cofactor>
</comment>
<dbReference type="Proteomes" id="UP000494365">
    <property type="component" value="Unassembled WGS sequence"/>
</dbReference>
<dbReference type="PANTHER" id="PTHR43409">
    <property type="entry name" value="ANAEROBIC MAGNESIUM-PROTOPORPHYRIN IX MONOMETHYL ESTER CYCLASE-RELATED"/>
    <property type="match status" value="1"/>
</dbReference>
<dbReference type="SMART" id="SM00729">
    <property type="entry name" value="Elp3"/>
    <property type="match status" value="1"/>
</dbReference>
<evidence type="ECO:0000313" key="9">
    <source>
        <dbReference type="EMBL" id="CAB3802422.1"/>
    </source>
</evidence>
<evidence type="ECO:0000256" key="1">
    <source>
        <dbReference type="ARBA" id="ARBA00001966"/>
    </source>
</evidence>
<evidence type="ECO:0000259" key="8">
    <source>
        <dbReference type="PROSITE" id="PS51918"/>
    </source>
</evidence>
<dbReference type="InterPro" id="IPR023404">
    <property type="entry name" value="rSAM_horseshoe"/>
</dbReference>
<dbReference type="AlphaFoldDB" id="A0A6S7BJH9"/>
<dbReference type="SFLD" id="SFLDS00029">
    <property type="entry name" value="Radical_SAM"/>
    <property type="match status" value="1"/>
</dbReference>
<evidence type="ECO:0000256" key="4">
    <source>
        <dbReference type="ARBA" id="ARBA00022723"/>
    </source>
</evidence>
<dbReference type="InterPro" id="IPR006638">
    <property type="entry name" value="Elp3/MiaA/NifB-like_rSAM"/>
</dbReference>
<dbReference type="InterPro" id="IPR006158">
    <property type="entry name" value="Cobalamin-bd"/>
</dbReference>
<keyword evidence="5" id="KW-0408">Iron</keyword>
<dbReference type="PROSITE" id="PS51332">
    <property type="entry name" value="B12_BINDING"/>
    <property type="match status" value="1"/>
</dbReference>
<organism evidence="9 10">
    <name type="scientific">Paraburkholderia ultramafica</name>
    <dbReference type="NCBI Taxonomy" id="1544867"/>
    <lineage>
        <taxon>Bacteria</taxon>
        <taxon>Pseudomonadati</taxon>
        <taxon>Pseudomonadota</taxon>
        <taxon>Betaproteobacteria</taxon>
        <taxon>Burkholderiales</taxon>
        <taxon>Burkholderiaceae</taxon>
        <taxon>Paraburkholderia</taxon>
    </lineage>
</organism>
<gene>
    <name evidence="9" type="ORF">LMG28614_05605</name>
</gene>
<protein>
    <submittedName>
        <fullName evidence="9">Uncharacterized protein</fullName>
    </submittedName>
</protein>
<feature type="domain" description="B12-binding" evidence="7">
    <location>
        <begin position="70"/>
        <end position="208"/>
    </location>
</feature>
<evidence type="ECO:0000256" key="5">
    <source>
        <dbReference type="ARBA" id="ARBA00023004"/>
    </source>
</evidence>
<dbReference type="InterPro" id="IPR007197">
    <property type="entry name" value="rSAM"/>
</dbReference>
<evidence type="ECO:0000256" key="3">
    <source>
        <dbReference type="ARBA" id="ARBA00022691"/>
    </source>
</evidence>
<sequence>MNGVALVAMPWAAPETPSIQIGLLTAVLTKAEVPVTAHSLHLEAASFFVERGVALECVEAVAHQWWCVGLGEWIFAPTGSDRACDDAEYLRYLAQQRVPDEIVDAALRMRQLVPKFLRQSADDILMHAPRVVGFTTTFAQTLPSLALAAHLKTVRPEVTVVLGGANCDGALGQALLNTYEIVDFVIQGRAEALLPRLCRAVLVNRPPAVEPGLLSREMTSTSVQTPHAVADWFQPIYDEYYDRLDRSPLRDALLPRTRLVLETARGCWWGERHHCTFCGLNGTSMTFKAAPADQVLADITALAARYRRTEFDVVDNILDPAFFSNVLPELARRRNEFDYRFFWEVKANLSPEQIRLLRDAGVQRIQPGIESLSTRILRLMRKGITALENVKLLVFAAADDLMVTWNIIYGIPGETEDDYLAMAEMIPSLIHLKPPGLVRLQVQRFSPYFDNPPAHGLRLLGPAPYYRHLHAVDEARLCELAYAFEHEYISGYDPERAVAPLRRALEQWDRSWSPGKHHSLRYERGPGYLRLRERRLGFRSRDILLDRLEAELYLSCRTVTTPAAAAAVVKRVCDIQLGVDEVRAFFAELSEGRLLLREGDRYLALALPMNPDAAPPPISAPKWKVSCAPAH</sequence>
<dbReference type="GO" id="GO:0046872">
    <property type="term" value="F:metal ion binding"/>
    <property type="evidence" value="ECO:0007669"/>
    <property type="project" value="UniProtKB-KW"/>
</dbReference>
<dbReference type="SFLD" id="SFLDF00324">
    <property type="entry name" value="bacteriocin_maturation"/>
    <property type="match status" value="1"/>
</dbReference>
<feature type="domain" description="Radical SAM core" evidence="8">
    <location>
        <begin position="253"/>
        <end position="479"/>
    </location>
</feature>
<evidence type="ECO:0000256" key="6">
    <source>
        <dbReference type="ARBA" id="ARBA00023014"/>
    </source>
</evidence>
<dbReference type="InterPro" id="IPR058240">
    <property type="entry name" value="rSAM_sf"/>
</dbReference>
<dbReference type="Gene3D" id="3.40.50.280">
    <property type="entry name" value="Cobalamin-binding domain"/>
    <property type="match status" value="1"/>
</dbReference>
<dbReference type="RefSeq" id="WP_175152618.1">
    <property type="nucleotide sequence ID" value="NZ_CADIKK010000033.1"/>
</dbReference>
<dbReference type="Gene3D" id="3.80.30.20">
    <property type="entry name" value="tm_1862 like domain"/>
    <property type="match status" value="1"/>
</dbReference>
<dbReference type="NCBIfam" id="TIGR03975">
    <property type="entry name" value="rSAM_ocin_1"/>
    <property type="match status" value="1"/>
</dbReference>
<dbReference type="InterPro" id="IPR051198">
    <property type="entry name" value="BchE-like"/>
</dbReference>
<dbReference type="InterPro" id="IPR023984">
    <property type="entry name" value="rSAM_ocin_1"/>
</dbReference>
<dbReference type="GO" id="GO:0031419">
    <property type="term" value="F:cobalamin binding"/>
    <property type="evidence" value="ECO:0007669"/>
    <property type="project" value="InterPro"/>
</dbReference>
<dbReference type="PANTHER" id="PTHR43409:SF7">
    <property type="entry name" value="BLL1977 PROTEIN"/>
    <property type="match status" value="1"/>
</dbReference>